<organism evidence="2 3">
    <name type="scientific">Gibberella intermedia</name>
    <name type="common">Bulb rot disease fungus</name>
    <name type="synonym">Fusarium proliferatum</name>
    <dbReference type="NCBI Taxonomy" id="948311"/>
    <lineage>
        <taxon>Eukaryota</taxon>
        <taxon>Fungi</taxon>
        <taxon>Dikarya</taxon>
        <taxon>Ascomycota</taxon>
        <taxon>Pezizomycotina</taxon>
        <taxon>Sordariomycetes</taxon>
        <taxon>Hypocreomycetidae</taxon>
        <taxon>Hypocreales</taxon>
        <taxon>Nectriaceae</taxon>
        <taxon>Fusarium</taxon>
        <taxon>Fusarium fujikuroi species complex</taxon>
    </lineage>
</organism>
<sequence length="657" mass="73264">MARLTSELARVTLPTVRGNNYYTNNDNRSGNTQNYTGNNSGPREATNFIRQEDRCPEPWRYDEESPGDSSASISSAVPWRYDESYPGQSLGLPWTASTPTSESLETRDSERGMAPLDQKKIDATLRQVMALTTDQLVVNAATHGTEKTQPKPKNPAGVGKVKGRGKKTPMGDEQLRMLADTDTRQLQGNADHTTGGPVTEMEGSRVVELGDDEQPLPSRTQPTDTDMTTDITREEFEKMLPRLQPHLERLRLRDDDGRAVPATEKKPRHVEKIKSTHEYQVPPFEIAQDLKNDTIHIRRTAVVDIAPSPKHTGRIGDREKDTAEVVADLAEPEDEELIYVDDDAEIESEAYVTGEQPSSNNNIARASFQCNESATALGAPQGFKSYNFWCSLCGLYSSAKRGNKLRTFPFQNRASREWPNSRRAKRVLPSRRTPGGKNSPPQLRPPGQPSLIPTRSDTPSDETPAPELEITERGKLETEADELRARFIDHTPETNWDKLPAWILVWELAARKQRHGKLRAAEPDWEKVNRDERSDRTLSTGNLWRQENLSTDRQYDQTLPTAESQISDESLRIIRGNETRVTDLYLRGREPEMAAGKWQTSGTGISEDLEKLPVTESDLVESTGWKKSGTTWETLGVGGVTGGIPQKAGMALAGGGW</sequence>
<dbReference type="EMBL" id="PKMI01000037">
    <property type="protein sequence ID" value="RBA12819.1"/>
    <property type="molecule type" value="Genomic_DNA"/>
</dbReference>
<evidence type="ECO:0000256" key="1">
    <source>
        <dbReference type="SAM" id="MobiDB-lite"/>
    </source>
</evidence>
<reference evidence="2 3" key="1">
    <citation type="submission" date="2017-12" db="EMBL/GenBank/DDBJ databases">
        <title>Genome sequence of the mycotoxigenic crop pathogen Fusarium proliferatum, strain ITEM 2341 from Date Palm.</title>
        <authorList>
            <person name="Almiman B.F."/>
            <person name="Shittu T.A."/>
            <person name="Muthumeenakshi S."/>
            <person name="Baroncelli R."/>
            <person name="Sreenivasaprasada S."/>
        </authorList>
    </citation>
    <scope>NUCLEOTIDE SEQUENCE [LARGE SCALE GENOMIC DNA]</scope>
    <source>
        <strain evidence="2 3">ITEM 2341</strain>
    </source>
</reference>
<feature type="region of interest" description="Disordered" evidence="1">
    <location>
        <begin position="143"/>
        <end position="170"/>
    </location>
</feature>
<feature type="region of interest" description="Disordered" evidence="1">
    <location>
        <begin position="87"/>
        <end position="116"/>
    </location>
</feature>
<feature type="region of interest" description="Disordered" evidence="1">
    <location>
        <begin position="19"/>
        <end position="46"/>
    </location>
</feature>
<protein>
    <submittedName>
        <fullName evidence="2">Uncharacterized protein</fullName>
    </submittedName>
</protein>
<feature type="compositionally biased region" description="Polar residues" evidence="1">
    <location>
        <begin position="19"/>
        <end position="41"/>
    </location>
</feature>
<dbReference type="AlphaFoldDB" id="A0A365MW99"/>
<feature type="compositionally biased region" description="Basic and acidic residues" evidence="1">
    <location>
        <begin position="104"/>
        <end position="116"/>
    </location>
</feature>
<gene>
    <name evidence="2" type="ORF">FPRO05_14095</name>
</gene>
<dbReference type="Proteomes" id="UP000251714">
    <property type="component" value="Unassembled WGS sequence"/>
</dbReference>
<name>A0A365MW99_GIBIN</name>
<comment type="caution">
    <text evidence="2">The sequence shown here is derived from an EMBL/GenBank/DDBJ whole genome shotgun (WGS) entry which is preliminary data.</text>
</comment>
<evidence type="ECO:0000313" key="2">
    <source>
        <dbReference type="EMBL" id="RBA12819.1"/>
    </source>
</evidence>
<evidence type="ECO:0000313" key="3">
    <source>
        <dbReference type="Proteomes" id="UP000251714"/>
    </source>
</evidence>
<feature type="region of interest" description="Disordered" evidence="1">
    <location>
        <begin position="413"/>
        <end position="476"/>
    </location>
</feature>
<proteinExistence type="predicted"/>
<accession>A0A365MW99</accession>